<feature type="transmembrane region" description="Helical" evidence="7">
    <location>
        <begin position="102"/>
        <end position="123"/>
    </location>
</feature>
<proteinExistence type="predicted"/>
<dbReference type="OrthoDB" id="9775268at2"/>
<dbReference type="Gene3D" id="1.20.1250.20">
    <property type="entry name" value="MFS general substrate transporter like domains"/>
    <property type="match status" value="1"/>
</dbReference>
<keyword evidence="10" id="KW-1185">Reference proteome</keyword>
<keyword evidence="5 7" id="KW-1133">Transmembrane helix</keyword>
<reference evidence="9 10" key="1">
    <citation type="submission" date="2019-01" db="EMBL/GenBank/DDBJ databases">
        <title>Genome sequencing of strain FW100M-8.</title>
        <authorList>
            <person name="Heo J."/>
            <person name="Kim S.-J."/>
            <person name="Kim J.-S."/>
            <person name="Hong S.-B."/>
            <person name="Kwon S.-W."/>
        </authorList>
    </citation>
    <scope>NUCLEOTIDE SEQUENCE [LARGE SCALE GENOMIC DNA]</scope>
    <source>
        <strain evidence="9 10">FW100M-8</strain>
    </source>
</reference>
<dbReference type="InterPro" id="IPR020846">
    <property type="entry name" value="MFS_dom"/>
</dbReference>
<keyword evidence="4 7" id="KW-0812">Transmembrane</keyword>
<evidence type="ECO:0000313" key="10">
    <source>
        <dbReference type="Proteomes" id="UP000291259"/>
    </source>
</evidence>
<dbReference type="InterPro" id="IPR036259">
    <property type="entry name" value="MFS_trans_sf"/>
</dbReference>
<dbReference type="Proteomes" id="UP000291259">
    <property type="component" value="Chromosome"/>
</dbReference>
<dbReference type="CDD" id="cd06173">
    <property type="entry name" value="MFS_MefA_like"/>
    <property type="match status" value="1"/>
</dbReference>
<feature type="transmembrane region" description="Helical" evidence="7">
    <location>
        <begin position="368"/>
        <end position="390"/>
    </location>
</feature>
<feature type="transmembrane region" description="Helical" evidence="7">
    <location>
        <begin position="129"/>
        <end position="148"/>
    </location>
</feature>
<dbReference type="PANTHER" id="PTHR23513">
    <property type="entry name" value="INTEGRAL MEMBRANE EFFLUX PROTEIN-RELATED"/>
    <property type="match status" value="1"/>
</dbReference>
<feature type="transmembrane region" description="Helical" evidence="7">
    <location>
        <begin position="329"/>
        <end position="347"/>
    </location>
</feature>
<feature type="transmembrane region" description="Helical" evidence="7">
    <location>
        <begin position="168"/>
        <end position="191"/>
    </location>
</feature>
<evidence type="ECO:0000256" key="1">
    <source>
        <dbReference type="ARBA" id="ARBA00004651"/>
    </source>
</evidence>
<feature type="domain" description="Major facilitator superfamily (MFS) profile" evidence="8">
    <location>
        <begin position="28"/>
        <end position="421"/>
    </location>
</feature>
<evidence type="ECO:0000256" key="2">
    <source>
        <dbReference type="ARBA" id="ARBA00022448"/>
    </source>
</evidence>
<evidence type="ECO:0000259" key="8">
    <source>
        <dbReference type="PROSITE" id="PS50850"/>
    </source>
</evidence>
<evidence type="ECO:0000256" key="4">
    <source>
        <dbReference type="ARBA" id="ARBA00022692"/>
    </source>
</evidence>
<sequence length="447" mass="47153">MTAPGDRLDPGATEPIPVIGERQGFRDTFSALAVFNYRLYFLAQIFANTGGWMQRVAIDWLVLELTGDVGLVGLTVSLQFAPTLILGAWAGVVSDRFSRRRLLIGTQTVGVVVNAVLATFVLTGVVQTWQVMVAAAVLGTSTAIDAPARAAFMSEMVGPARLRNAISLNAGVFHLGGLAGPAVSGAMIVVIGSGWSIAVNAGTSLVAVVALLSMRKRELRPAPQAVRARGQIREAIRYAASKPTIRWPIVLLAFVSVFGMNLPVLLAAAADDRYGTGAAGYGLYSSLAALGAFLGALTSARRRTLRLRSIVAAACAYGLVTAFAGLAPWYFAFLSALVGLGLARLLFATGAESMTQLSTNLVIRGRIMSFYFMVLLGGQALGGVIIGFVAEQFGPQAGFVVAGAVPALAALVIGIGLARARELRLAFDLRRPWRPVRIEPRRERPAA</sequence>
<protein>
    <submittedName>
        <fullName evidence="9">MFS transporter</fullName>
    </submittedName>
</protein>
<evidence type="ECO:0000256" key="7">
    <source>
        <dbReference type="SAM" id="Phobius"/>
    </source>
</evidence>
<keyword evidence="3" id="KW-1003">Cell membrane</keyword>
<dbReference type="GO" id="GO:0022857">
    <property type="term" value="F:transmembrane transporter activity"/>
    <property type="evidence" value="ECO:0007669"/>
    <property type="project" value="InterPro"/>
</dbReference>
<feature type="transmembrane region" description="Helical" evidence="7">
    <location>
        <begin position="247"/>
        <end position="269"/>
    </location>
</feature>
<feature type="transmembrane region" description="Helical" evidence="7">
    <location>
        <begin position="396"/>
        <end position="418"/>
    </location>
</feature>
<evidence type="ECO:0000256" key="3">
    <source>
        <dbReference type="ARBA" id="ARBA00022475"/>
    </source>
</evidence>
<evidence type="ECO:0000256" key="6">
    <source>
        <dbReference type="ARBA" id="ARBA00023136"/>
    </source>
</evidence>
<evidence type="ECO:0000313" key="9">
    <source>
        <dbReference type="EMBL" id="QAY73444.1"/>
    </source>
</evidence>
<comment type="subcellular location">
    <subcellularLocation>
        <location evidence="1">Cell membrane</location>
        <topology evidence="1">Multi-pass membrane protein</topology>
    </subcellularLocation>
</comment>
<dbReference type="Pfam" id="PF05977">
    <property type="entry name" value="MFS_3"/>
    <property type="match status" value="1"/>
</dbReference>
<dbReference type="SUPFAM" id="SSF103473">
    <property type="entry name" value="MFS general substrate transporter"/>
    <property type="match status" value="1"/>
</dbReference>
<keyword evidence="6 7" id="KW-0472">Membrane</keyword>
<dbReference type="KEGG" id="agf:ET445_08945"/>
<feature type="transmembrane region" description="Helical" evidence="7">
    <location>
        <begin position="69"/>
        <end position="90"/>
    </location>
</feature>
<feature type="transmembrane region" description="Helical" evidence="7">
    <location>
        <begin position="305"/>
        <end position="323"/>
    </location>
</feature>
<keyword evidence="2" id="KW-0813">Transport</keyword>
<evidence type="ECO:0000256" key="5">
    <source>
        <dbReference type="ARBA" id="ARBA00022989"/>
    </source>
</evidence>
<accession>A0A4P6FC68</accession>
<dbReference type="EMBL" id="CP035491">
    <property type="protein sequence ID" value="QAY73444.1"/>
    <property type="molecule type" value="Genomic_DNA"/>
</dbReference>
<feature type="transmembrane region" description="Helical" evidence="7">
    <location>
        <begin position="197"/>
        <end position="214"/>
    </location>
</feature>
<dbReference type="GO" id="GO:0005886">
    <property type="term" value="C:plasma membrane"/>
    <property type="evidence" value="ECO:0007669"/>
    <property type="project" value="UniProtKB-SubCell"/>
</dbReference>
<dbReference type="PROSITE" id="PS50850">
    <property type="entry name" value="MFS"/>
    <property type="match status" value="1"/>
</dbReference>
<dbReference type="RefSeq" id="WP_129190700.1">
    <property type="nucleotide sequence ID" value="NZ_CP035491.1"/>
</dbReference>
<gene>
    <name evidence="9" type="ORF">ET445_08945</name>
</gene>
<dbReference type="InterPro" id="IPR010290">
    <property type="entry name" value="TM_effector"/>
</dbReference>
<feature type="transmembrane region" description="Helical" evidence="7">
    <location>
        <begin position="281"/>
        <end position="298"/>
    </location>
</feature>
<organism evidence="9 10">
    <name type="scientific">Agromyces protaetiae</name>
    <dbReference type="NCBI Taxonomy" id="2509455"/>
    <lineage>
        <taxon>Bacteria</taxon>
        <taxon>Bacillati</taxon>
        <taxon>Actinomycetota</taxon>
        <taxon>Actinomycetes</taxon>
        <taxon>Micrococcales</taxon>
        <taxon>Microbacteriaceae</taxon>
        <taxon>Agromyces</taxon>
    </lineage>
</organism>
<dbReference type="PANTHER" id="PTHR23513:SF11">
    <property type="entry name" value="STAPHYLOFERRIN A TRANSPORTER"/>
    <property type="match status" value="1"/>
</dbReference>
<name>A0A4P6FC68_9MICO</name>
<dbReference type="AlphaFoldDB" id="A0A4P6FC68"/>